<dbReference type="OrthoDB" id="9808036at2"/>
<evidence type="ECO:0000256" key="5">
    <source>
        <dbReference type="HAMAP-Rule" id="MF_00291"/>
    </source>
</evidence>
<sequence length="257" mass="27939">MPKVTMRQMLEAGVHFGHQTRYWNPKMGQFIFGERNKIHIINLEQTLPMFNDATNFIGKLAAKGGKILFVGTKRSAREAVQEAAIACKMPYVNHRWLGGMLTNFKTVKQSIRRLKDLEKMAEDGSFQKLGKKEVLMLTRESEKLERSLGGIKDMRGLPDAIFIIDVGYEKIAVQEANKLGIPVIGVVDTNNSLAGIDYVIPGNDDAIRAIQLYVSAASDAVNEGHVAAAVAPEAEVAAADAAAADEAEPTTDAAAAE</sequence>
<dbReference type="CDD" id="cd01425">
    <property type="entry name" value="RPS2"/>
    <property type="match status" value="1"/>
</dbReference>
<dbReference type="EMBL" id="JH651384">
    <property type="protein sequence ID" value="EIJ36463.1"/>
    <property type="molecule type" value="Genomic_DNA"/>
</dbReference>
<protein>
    <recommendedName>
        <fullName evidence="4 5">Small ribosomal subunit protein uS2</fullName>
    </recommendedName>
</protein>
<dbReference type="FunFam" id="1.10.287.610:FF:000001">
    <property type="entry name" value="30S ribosomal protein S2"/>
    <property type="match status" value="1"/>
</dbReference>
<dbReference type="PROSITE" id="PS00963">
    <property type="entry name" value="RIBOSOMAL_S2_2"/>
    <property type="match status" value="1"/>
</dbReference>
<dbReference type="InterPro" id="IPR001865">
    <property type="entry name" value="Ribosomal_uS2"/>
</dbReference>
<dbReference type="RefSeq" id="WP_002710335.1">
    <property type="nucleotide sequence ID" value="NZ_JH651384.1"/>
</dbReference>
<keyword evidence="2 5" id="KW-0689">Ribosomal protein</keyword>
<gene>
    <name evidence="5" type="primary">rpsB</name>
    <name evidence="7" type="ORF">Thini_3963</name>
</gene>
<accession>A0A656HJC3</accession>
<dbReference type="GO" id="GO:0006412">
    <property type="term" value="P:translation"/>
    <property type="evidence" value="ECO:0007669"/>
    <property type="project" value="UniProtKB-UniRule"/>
</dbReference>
<evidence type="ECO:0000313" key="7">
    <source>
        <dbReference type="EMBL" id="EIJ36463.1"/>
    </source>
</evidence>
<reference evidence="8" key="1">
    <citation type="journal article" date="2011" name="Stand. Genomic Sci.">
        <title>Genome sequence of the filamentous, gliding Thiothrix nivea neotype strain (JP2(T)).</title>
        <authorList>
            <person name="Lapidus A."/>
            <person name="Nolan M."/>
            <person name="Lucas S."/>
            <person name="Glavina Del Rio T."/>
            <person name="Tice H."/>
            <person name="Cheng J.F."/>
            <person name="Tapia R."/>
            <person name="Han C."/>
            <person name="Goodwin L."/>
            <person name="Pitluck S."/>
            <person name="Liolios K."/>
            <person name="Pagani I."/>
            <person name="Ivanova N."/>
            <person name="Huntemann M."/>
            <person name="Mavromatis K."/>
            <person name="Mikhailova N."/>
            <person name="Pati A."/>
            <person name="Chen A."/>
            <person name="Palaniappan K."/>
            <person name="Land M."/>
            <person name="Brambilla E.M."/>
            <person name="Rohde M."/>
            <person name="Abt B."/>
            <person name="Verbarg S."/>
            <person name="Goker M."/>
            <person name="Bristow J."/>
            <person name="Eisen J.A."/>
            <person name="Markowitz V."/>
            <person name="Hugenholtz P."/>
            <person name="Kyrpides N.C."/>
            <person name="Klenk H.P."/>
            <person name="Woyke T."/>
        </authorList>
    </citation>
    <scope>NUCLEOTIDE SEQUENCE [LARGE SCALE GENOMIC DNA]</scope>
    <source>
        <strain evidence="8">ATCC 35100 / DSM 5205 / JP2</strain>
    </source>
</reference>
<dbReference type="SUPFAM" id="SSF52313">
    <property type="entry name" value="Ribosomal protein S2"/>
    <property type="match status" value="1"/>
</dbReference>
<dbReference type="Proteomes" id="UP000005317">
    <property type="component" value="Unassembled WGS sequence"/>
</dbReference>
<dbReference type="PROSITE" id="PS00962">
    <property type="entry name" value="RIBOSOMAL_S2_1"/>
    <property type="match status" value="1"/>
</dbReference>
<keyword evidence="3 5" id="KW-0687">Ribonucleoprotein</keyword>
<dbReference type="Gene3D" id="3.40.50.10490">
    <property type="entry name" value="Glucose-6-phosphate isomerase like protein, domain 1"/>
    <property type="match status" value="1"/>
</dbReference>
<dbReference type="AlphaFoldDB" id="A0A656HJC3"/>
<dbReference type="GO" id="GO:0022627">
    <property type="term" value="C:cytosolic small ribosomal subunit"/>
    <property type="evidence" value="ECO:0007669"/>
    <property type="project" value="TreeGrafter"/>
</dbReference>
<name>A0A656HJC3_THINJ</name>
<evidence type="ECO:0000256" key="1">
    <source>
        <dbReference type="ARBA" id="ARBA00006242"/>
    </source>
</evidence>
<dbReference type="Pfam" id="PF00318">
    <property type="entry name" value="Ribosomal_S2"/>
    <property type="match status" value="1"/>
</dbReference>
<evidence type="ECO:0000256" key="3">
    <source>
        <dbReference type="ARBA" id="ARBA00023274"/>
    </source>
</evidence>
<dbReference type="InterPro" id="IPR018130">
    <property type="entry name" value="Ribosomal_uS2_CS"/>
</dbReference>
<keyword evidence="8" id="KW-1185">Reference proteome</keyword>
<evidence type="ECO:0000313" key="8">
    <source>
        <dbReference type="Proteomes" id="UP000005317"/>
    </source>
</evidence>
<dbReference type="Gene3D" id="1.10.287.610">
    <property type="entry name" value="Helix hairpin bin"/>
    <property type="match status" value="1"/>
</dbReference>
<dbReference type="NCBIfam" id="TIGR01011">
    <property type="entry name" value="rpsB_bact"/>
    <property type="match status" value="1"/>
</dbReference>
<dbReference type="GO" id="GO:0003735">
    <property type="term" value="F:structural constituent of ribosome"/>
    <property type="evidence" value="ECO:0007669"/>
    <property type="project" value="InterPro"/>
</dbReference>
<dbReference type="PRINTS" id="PR00395">
    <property type="entry name" value="RIBOSOMALS2"/>
</dbReference>
<evidence type="ECO:0000256" key="4">
    <source>
        <dbReference type="ARBA" id="ARBA00035256"/>
    </source>
</evidence>
<evidence type="ECO:0000256" key="6">
    <source>
        <dbReference type="RuleBase" id="RU003631"/>
    </source>
</evidence>
<organism evidence="7 8">
    <name type="scientific">Thiothrix nivea (strain ATCC 35100 / DSM 5205 / JP2)</name>
    <dbReference type="NCBI Taxonomy" id="870187"/>
    <lineage>
        <taxon>Bacteria</taxon>
        <taxon>Pseudomonadati</taxon>
        <taxon>Pseudomonadota</taxon>
        <taxon>Gammaproteobacteria</taxon>
        <taxon>Thiotrichales</taxon>
        <taxon>Thiotrichaceae</taxon>
        <taxon>Thiothrix</taxon>
    </lineage>
</organism>
<dbReference type="PANTHER" id="PTHR12534">
    <property type="entry name" value="30S RIBOSOMAL PROTEIN S2 PROKARYOTIC AND ORGANELLAR"/>
    <property type="match status" value="1"/>
</dbReference>
<dbReference type="PANTHER" id="PTHR12534:SF0">
    <property type="entry name" value="SMALL RIBOSOMAL SUBUNIT PROTEIN US2M"/>
    <property type="match status" value="1"/>
</dbReference>
<dbReference type="InterPro" id="IPR005706">
    <property type="entry name" value="Ribosomal_uS2_bac/mit/plastid"/>
</dbReference>
<comment type="similarity">
    <text evidence="1 5 6">Belongs to the universal ribosomal protein uS2 family.</text>
</comment>
<dbReference type="HAMAP" id="MF_00291_B">
    <property type="entry name" value="Ribosomal_uS2_B"/>
    <property type="match status" value="1"/>
</dbReference>
<dbReference type="InterPro" id="IPR023591">
    <property type="entry name" value="Ribosomal_uS2_flav_dom_sf"/>
</dbReference>
<evidence type="ECO:0000256" key="2">
    <source>
        <dbReference type="ARBA" id="ARBA00022980"/>
    </source>
</evidence>
<proteinExistence type="inferred from homology"/>